<feature type="non-terminal residue" evidence="1">
    <location>
        <position position="105"/>
    </location>
</feature>
<name>A0A965GDT3_9PROT</name>
<evidence type="ECO:0000313" key="1">
    <source>
        <dbReference type="EMBL" id="NBR94099.1"/>
    </source>
</evidence>
<dbReference type="Proteomes" id="UP000740727">
    <property type="component" value="Unassembled WGS sequence"/>
</dbReference>
<sequence length="105" mass="11976">MSKSAAFFDLDKTIISRSSLLAFTKPFNEAGLISRKKMLRNFVNQFFFSNSGANHAQMEKMRQTLTSMVTGWNVEQTKNVINESLHSSIDPMIYDEAAELIEKHL</sequence>
<comment type="caution">
    <text evidence="1">The sequence shown here is derived from an EMBL/GenBank/DDBJ whole genome shotgun (WGS) entry which is preliminary data.</text>
</comment>
<organism evidence="1 2">
    <name type="scientific">Candidatus Fonsibacter lacus</name>
    <dbReference type="NCBI Taxonomy" id="2576439"/>
    <lineage>
        <taxon>Bacteria</taxon>
        <taxon>Pseudomonadati</taxon>
        <taxon>Pseudomonadota</taxon>
        <taxon>Alphaproteobacteria</taxon>
        <taxon>Candidatus Pelagibacterales</taxon>
        <taxon>Candidatus Pelagibacterales incertae sedis</taxon>
        <taxon>Candidatus Fonsibacter</taxon>
    </lineage>
</organism>
<keyword evidence="1" id="KW-0378">Hydrolase</keyword>
<gene>
    <name evidence="1" type="ORF">EBT44_04595</name>
</gene>
<proteinExistence type="predicted"/>
<dbReference type="SUPFAM" id="SSF56784">
    <property type="entry name" value="HAD-like"/>
    <property type="match status" value="1"/>
</dbReference>
<protein>
    <submittedName>
        <fullName evidence="1">HAD-IB family hydrolase</fullName>
    </submittedName>
</protein>
<dbReference type="InterPro" id="IPR036412">
    <property type="entry name" value="HAD-like_sf"/>
</dbReference>
<dbReference type="Pfam" id="PF12710">
    <property type="entry name" value="HAD"/>
    <property type="match status" value="1"/>
</dbReference>
<accession>A0A965GDT3</accession>
<evidence type="ECO:0000313" key="2">
    <source>
        <dbReference type="Proteomes" id="UP000740727"/>
    </source>
</evidence>
<dbReference type="GO" id="GO:0016787">
    <property type="term" value="F:hydrolase activity"/>
    <property type="evidence" value="ECO:0007669"/>
    <property type="project" value="UniProtKB-KW"/>
</dbReference>
<dbReference type="EMBL" id="RFXN01000057">
    <property type="protein sequence ID" value="NBR94099.1"/>
    <property type="molecule type" value="Genomic_DNA"/>
</dbReference>
<dbReference type="AlphaFoldDB" id="A0A965GDT3"/>
<reference evidence="1" key="1">
    <citation type="submission" date="2018-10" db="EMBL/GenBank/DDBJ databases">
        <title>Iterative Subtractive Binning of Freshwater Chronoseries Metagenomes Recovers Nearly Complete Genomes from over Four Hundred Novel Species.</title>
        <authorList>
            <person name="Rodriguez-R L.M."/>
            <person name="Tsementzi D."/>
            <person name="Luo C."/>
            <person name="Konstantinidis K.T."/>
        </authorList>
    </citation>
    <scope>NUCLEOTIDE SEQUENCE</scope>
    <source>
        <strain evidence="1">WB5_2A_028</strain>
    </source>
</reference>